<evidence type="ECO:0000313" key="10">
    <source>
        <dbReference type="Proteomes" id="UP000199470"/>
    </source>
</evidence>
<dbReference type="STRING" id="758825.SAMN02982985_05833"/>
<keyword evidence="3" id="KW-0540">Nuclease</keyword>
<feature type="domain" description="PIN" evidence="8">
    <location>
        <begin position="4"/>
        <end position="113"/>
    </location>
</feature>
<accession>A0A1I4UVS0</accession>
<evidence type="ECO:0000256" key="2">
    <source>
        <dbReference type="ARBA" id="ARBA00022649"/>
    </source>
</evidence>
<dbReference type="GO" id="GO:0016787">
    <property type="term" value="F:hydrolase activity"/>
    <property type="evidence" value="ECO:0007669"/>
    <property type="project" value="UniProtKB-KW"/>
</dbReference>
<dbReference type="Proteomes" id="UP000199470">
    <property type="component" value="Unassembled WGS sequence"/>
</dbReference>
<evidence type="ECO:0000256" key="6">
    <source>
        <dbReference type="ARBA" id="ARBA00022842"/>
    </source>
</evidence>
<dbReference type="InterPro" id="IPR002716">
    <property type="entry name" value="PIN_dom"/>
</dbReference>
<keyword evidence="2" id="KW-1277">Toxin-antitoxin system</keyword>
<dbReference type="EMBL" id="FOTW01000053">
    <property type="protein sequence ID" value="SFM93079.1"/>
    <property type="molecule type" value="Genomic_DNA"/>
</dbReference>
<reference evidence="9 10" key="1">
    <citation type="submission" date="2016-10" db="EMBL/GenBank/DDBJ databases">
        <authorList>
            <person name="de Groot N.N."/>
        </authorList>
    </citation>
    <scope>NUCLEOTIDE SEQUENCE [LARGE SCALE GENOMIC DNA]</scope>
    <source>
        <strain evidence="9 10">ATCC 43154</strain>
    </source>
</reference>
<dbReference type="Pfam" id="PF01850">
    <property type="entry name" value="PIN"/>
    <property type="match status" value="1"/>
</dbReference>
<protein>
    <recommendedName>
        <fullName evidence="8">PIN domain-containing protein</fullName>
    </recommendedName>
</protein>
<dbReference type="InterPro" id="IPR029060">
    <property type="entry name" value="PIN-like_dom_sf"/>
</dbReference>
<evidence type="ECO:0000256" key="3">
    <source>
        <dbReference type="ARBA" id="ARBA00022722"/>
    </source>
</evidence>
<organism evidence="9 10">
    <name type="scientific">Rugamonas rubra</name>
    <dbReference type="NCBI Taxonomy" id="758825"/>
    <lineage>
        <taxon>Bacteria</taxon>
        <taxon>Pseudomonadati</taxon>
        <taxon>Pseudomonadota</taxon>
        <taxon>Betaproteobacteria</taxon>
        <taxon>Burkholderiales</taxon>
        <taxon>Oxalobacteraceae</taxon>
        <taxon>Telluria group</taxon>
        <taxon>Rugamonas</taxon>
    </lineage>
</organism>
<evidence type="ECO:0000259" key="8">
    <source>
        <dbReference type="Pfam" id="PF01850"/>
    </source>
</evidence>
<keyword evidence="4" id="KW-0479">Metal-binding</keyword>
<dbReference type="PANTHER" id="PTHR33653:SF1">
    <property type="entry name" value="RIBONUCLEASE VAPC2"/>
    <property type="match status" value="1"/>
</dbReference>
<dbReference type="RefSeq" id="WP_093391286.1">
    <property type="nucleotide sequence ID" value="NZ_FOTW01000053.1"/>
</dbReference>
<evidence type="ECO:0000256" key="1">
    <source>
        <dbReference type="ARBA" id="ARBA00001946"/>
    </source>
</evidence>
<sequence length="152" mass="16650">MALILFDTNIFIDMLNGVHQATIELGSYDSPAISIITYMELRAGEIRRPQDKPLLDAILTEFEVIEVSRRITDAAIAIRGSSFVTAPKVKLPDCIIAATARDCGVPLVTRNWKDFVNAGITVHVPYEYDATTGVVSNVKPAYQNSPPSPMLT</sequence>
<dbReference type="AlphaFoldDB" id="A0A1I4UVS0"/>
<evidence type="ECO:0000256" key="7">
    <source>
        <dbReference type="ARBA" id="ARBA00038093"/>
    </source>
</evidence>
<dbReference type="OrthoDB" id="532510at2"/>
<dbReference type="PANTHER" id="PTHR33653">
    <property type="entry name" value="RIBONUCLEASE VAPC2"/>
    <property type="match status" value="1"/>
</dbReference>
<comment type="cofactor">
    <cofactor evidence="1">
        <name>Mg(2+)</name>
        <dbReference type="ChEBI" id="CHEBI:18420"/>
    </cofactor>
</comment>
<comment type="similarity">
    <text evidence="7">Belongs to the PINc/VapC protein family.</text>
</comment>
<gene>
    <name evidence="9" type="ORF">SAMN02982985_05833</name>
</gene>
<evidence type="ECO:0000256" key="4">
    <source>
        <dbReference type="ARBA" id="ARBA00022723"/>
    </source>
</evidence>
<keyword evidence="5" id="KW-0378">Hydrolase</keyword>
<dbReference type="Gene3D" id="3.40.50.1010">
    <property type="entry name" value="5'-nuclease"/>
    <property type="match status" value="1"/>
</dbReference>
<evidence type="ECO:0000313" key="9">
    <source>
        <dbReference type="EMBL" id="SFM93079.1"/>
    </source>
</evidence>
<keyword evidence="10" id="KW-1185">Reference proteome</keyword>
<dbReference type="SUPFAM" id="SSF88723">
    <property type="entry name" value="PIN domain-like"/>
    <property type="match status" value="1"/>
</dbReference>
<dbReference type="InterPro" id="IPR050556">
    <property type="entry name" value="Type_II_TA_system_RNase"/>
</dbReference>
<dbReference type="GO" id="GO:0046872">
    <property type="term" value="F:metal ion binding"/>
    <property type="evidence" value="ECO:0007669"/>
    <property type="project" value="UniProtKB-KW"/>
</dbReference>
<proteinExistence type="inferred from homology"/>
<keyword evidence="6" id="KW-0460">Magnesium</keyword>
<dbReference type="GO" id="GO:0004518">
    <property type="term" value="F:nuclease activity"/>
    <property type="evidence" value="ECO:0007669"/>
    <property type="project" value="UniProtKB-KW"/>
</dbReference>
<evidence type="ECO:0000256" key="5">
    <source>
        <dbReference type="ARBA" id="ARBA00022801"/>
    </source>
</evidence>
<name>A0A1I4UVS0_9BURK</name>